<dbReference type="OrthoDB" id="9767552at2"/>
<name>A0A1B4V9T6_9GAMM</name>
<protein>
    <submittedName>
        <fullName evidence="3">Lipopolysaccharide heptosyltransferase</fullName>
    </submittedName>
</protein>
<evidence type="ECO:0000256" key="2">
    <source>
        <dbReference type="ARBA" id="ARBA00022679"/>
    </source>
</evidence>
<organism evidence="3 4">
    <name type="scientific">Sulfurifustis variabilis</name>
    <dbReference type="NCBI Taxonomy" id="1675686"/>
    <lineage>
        <taxon>Bacteria</taxon>
        <taxon>Pseudomonadati</taxon>
        <taxon>Pseudomonadota</taxon>
        <taxon>Gammaproteobacteria</taxon>
        <taxon>Acidiferrobacterales</taxon>
        <taxon>Acidiferrobacteraceae</taxon>
        <taxon>Sulfurifustis</taxon>
    </lineage>
</organism>
<dbReference type="Gene3D" id="3.40.50.2000">
    <property type="entry name" value="Glycogen Phosphorylase B"/>
    <property type="match status" value="2"/>
</dbReference>
<dbReference type="PANTHER" id="PTHR30160:SF1">
    <property type="entry name" value="LIPOPOLYSACCHARIDE 1,2-N-ACETYLGLUCOSAMINETRANSFERASE-RELATED"/>
    <property type="match status" value="1"/>
</dbReference>
<dbReference type="Pfam" id="PF01075">
    <property type="entry name" value="Glyco_transf_9"/>
    <property type="match status" value="1"/>
</dbReference>
<dbReference type="CDD" id="cd03789">
    <property type="entry name" value="GT9_LPS_heptosyltransferase"/>
    <property type="match status" value="1"/>
</dbReference>
<keyword evidence="2 3" id="KW-0808">Transferase</keyword>
<gene>
    <name evidence="3" type="ORF">SVA_3805</name>
</gene>
<accession>A0A1B4V9T6</accession>
<keyword evidence="1" id="KW-0328">Glycosyltransferase</keyword>
<dbReference type="InterPro" id="IPR002201">
    <property type="entry name" value="Glyco_trans_9"/>
</dbReference>
<dbReference type="InterPro" id="IPR051199">
    <property type="entry name" value="LPS_LOS_Heptosyltrfase"/>
</dbReference>
<evidence type="ECO:0000313" key="3">
    <source>
        <dbReference type="EMBL" id="BAU50339.1"/>
    </source>
</evidence>
<dbReference type="RefSeq" id="WP_096462652.1">
    <property type="nucleotide sequence ID" value="NZ_AP014936.1"/>
</dbReference>
<dbReference type="GO" id="GO:0008713">
    <property type="term" value="F:ADP-heptose-lipopolysaccharide heptosyltransferase activity"/>
    <property type="evidence" value="ECO:0007669"/>
    <property type="project" value="TreeGrafter"/>
</dbReference>
<dbReference type="PANTHER" id="PTHR30160">
    <property type="entry name" value="TETRAACYLDISACCHARIDE 4'-KINASE-RELATED"/>
    <property type="match status" value="1"/>
</dbReference>
<dbReference type="AlphaFoldDB" id="A0A1B4V9T6"/>
<dbReference type="Proteomes" id="UP000218899">
    <property type="component" value="Chromosome"/>
</dbReference>
<sequence length="328" mass="36022">MASPLIAALRARYPTAHLAWLVQPEAAALLQANTALDEVIVWPRGEWRRLLRGGRWWSLLREAMSFIGGLRKERFDLALDLQGLMKSGVWARLSGARERVGLGSKEGSRVFMTRVIDKPEGETRIGAEYRHLAEVLGLAAEPYEMHVALSEADRDFARRFIEKHSLGAGYAVICPFTTRPQKHWLDASWAALAGRLQDELGLKVVMLGGPGDRTAADAITRSAKFVLDATGRTTLREAAALIERARLLVGVDTGLMHMGTAFGTPTIALFGSTCPYRVTDSDKTVVLYKALPCSPCHRSPTCGGAYTCMREIVPEEVLAIARQLLVRA</sequence>
<dbReference type="EMBL" id="AP014936">
    <property type="protein sequence ID" value="BAU50339.1"/>
    <property type="molecule type" value="Genomic_DNA"/>
</dbReference>
<proteinExistence type="predicted"/>
<dbReference type="GO" id="GO:0005829">
    <property type="term" value="C:cytosol"/>
    <property type="evidence" value="ECO:0007669"/>
    <property type="project" value="TreeGrafter"/>
</dbReference>
<keyword evidence="4" id="KW-1185">Reference proteome</keyword>
<dbReference type="KEGG" id="sva:SVA_3805"/>
<reference evidence="3 4" key="1">
    <citation type="submission" date="2015-08" db="EMBL/GenBank/DDBJ databases">
        <title>Complete genome sequence of Sulfurifustis variabilis.</title>
        <authorList>
            <person name="Miura A."/>
            <person name="Kojima H."/>
            <person name="Fukui M."/>
        </authorList>
    </citation>
    <scope>NUCLEOTIDE SEQUENCE [LARGE SCALE GENOMIC DNA]</scope>
    <source>
        <strain evidence="4">skN76</strain>
    </source>
</reference>
<evidence type="ECO:0000313" key="4">
    <source>
        <dbReference type="Proteomes" id="UP000218899"/>
    </source>
</evidence>
<dbReference type="GO" id="GO:0009244">
    <property type="term" value="P:lipopolysaccharide core region biosynthetic process"/>
    <property type="evidence" value="ECO:0007669"/>
    <property type="project" value="TreeGrafter"/>
</dbReference>
<evidence type="ECO:0000256" key="1">
    <source>
        <dbReference type="ARBA" id="ARBA00022676"/>
    </source>
</evidence>
<dbReference type="SUPFAM" id="SSF53756">
    <property type="entry name" value="UDP-Glycosyltransferase/glycogen phosphorylase"/>
    <property type="match status" value="1"/>
</dbReference>